<dbReference type="EMBL" id="JAGTJQ010000015">
    <property type="protein sequence ID" value="KAH7012134.1"/>
    <property type="molecule type" value="Genomic_DNA"/>
</dbReference>
<proteinExistence type="predicted"/>
<comment type="caution">
    <text evidence="1">The sequence shown here is derived from an EMBL/GenBank/DDBJ whole genome shotgun (WGS) entry which is preliminary data.</text>
</comment>
<evidence type="ECO:0000313" key="1">
    <source>
        <dbReference type="EMBL" id="KAH7012134.1"/>
    </source>
</evidence>
<name>A0A9P8XTP0_9PEZI</name>
<reference evidence="1" key="1">
    <citation type="journal article" date="2021" name="Nat. Commun.">
        <title>Genetic determinants of endophytism in the Arabidopsis root mycobiome.</title>
        <authorList>
            <person name="Mesny F."/>
            <person name="Miyauchi S."/>
            <person name="Thiergart T."/>
            <person name="Pickel B."/>
            <person name="Atanasova L."/>
            <person name="Karlsson M."/>
            <person name="Huettel B."/>
            <person name="Barry K.W."/>
            <person name="Haridas S."/>
            <person name="Chen C."/>
            <person name="Bauer D."/>
            <person name="Andreopoulos W."/>
            <person name="Pangilinan J."/>
            <person name="LaButti K."/>
            <person name="Riley R."/>
            <person name="Lipzen A."/>
            <person name="Clum A."/>
            <person name="Drula E."/>
            <person name="Henrissat B."/>
            <person name="Kohler A."/>
            <person name="Grigoriev I.V."/>
            <person name="Martin F.M."/>
            <person name="Hacquard S."/>
        </authorList>
    </citation>
    <scope>NUCLEOTIDE SEQUENCE</scope>
    <source>
        <strain evidence="1">MPI-CAGE-CH-0230</strain>
    </source>
</reference>
<evidence type="ECO:0000313" key="2">
    <source>
        <dbReference type="Proteomes" id="UP000756346"/>
    </source>
</evidence>
<gene>
    <name evidence="1" type="ORF">B0I36DRAFT_356230</name>
</gene>
<dbReference type="Proteomes" id="UP000756346">
    <property type="component" value="Unassembled WGS sequence"/>
</dbReference>
<protein>
    <submittedName>
        <fullName evidence="1">Uncharacterized protein</fullName>
    </submittedName>
</protein>
<sequence length="130" mass="15051">MAHLQNLGFDEFVEFSDARSRYLVLGPYREISKQFLGVAKLMDIEIPELQAIPEDSGEDTDGDNYIKEQTKRFDSIVTFHEYNPMLGETAVDRASFIKEHFKYIKQHLRKLQTIPKEPEGNSCDGDTYDQ</sequence>
<accession>A0A9P8XTP0</accession>
<organism evidence="1 2">
    <name type="scientific">Microdochium trichocladiopsis</name>
    <dbReference type="NCBI Taxonomy" id="1682393"/>
    <lineage>
        <taxon>Eukaryota</taxon>
        <taxon>Fungi</taxon>
        <taxon>Dikarya</taxon>
        <taxon>Ascomycota</taxon>
        <taxon>Pezizomycotina</taxon>
        <taxon>Sordariomycetes</taxon>
        <taxon>Xylariomycetidae</taxon>
        <taxon>Xylariales</taxon>
        <taxon>Microdochiaceae</taxon>
        <taxon>Microdochium</taxon>
    </lineage>
</organism>
<keyword evidence="2" id="KW-1185">Reference proteome</keyword>
<dbReference type="GeneID" id="70187117"/>
<dbReference type="AlphaFoldDB" id="A0A9P8XTP0"/>
<dbReference type="RefSeq" id="XP_046004510.1">
    <property type="nucleotide sequence ID" value="XM_046157571.1"/>
</dbReference>